<dbReference type="PANTHER" id="PTHR36834:SF1">
    <property type="entry name" value="INTEGRAL MEMBRANE PROTEIN"/>
    <property type="match status" value="1"/>
</dbReference>
<dbReference type="PANTHER" id="PTHR36834">
    <property type="entry name" value="MEMBRANE PROTEIN-RELATED"/>
    <property type="match status" value="1"/>
</dbReference>
<organism evidence="4 5">
    <name type="scientific">Candidatus Brachybacterium merdavium</name>
    <dbReference type="NCBI Taxonomy" id="2838513"/>
    <lineage>
        <taxon>Bacteria</taxon>
        <taxon>Bacillati</taxon>
        <taxon>Actinomycetota</taxon>
        <taxon>Actinomycetes</taxon>
        <taxon>Micrococcales</taxon>
        <taxon>Dermabacteraceae</taxon>
        <taxon>Brachybacterium</taxon>
    </lineage>
</organism>
<name>A0A9D2LG32_9MICO</name>
<keyword evidence="2" id="KW-1133">Transmembrane helix</keyword>
<evidence type="ECO:0000313" key="4">
    <source>
        <dbReference type="EMBL" id="HJB11936.1"/>
    </source>
</evidence>
<feature type="region of interest" description="Disordered" evidence="1">
    <location>
        <begin position="204"/>
        <end position="251"/>
    </location>
</feature>
<dbReference type="InterPro" id="IPR053150">
    <property type="entry name" value="Teicoplanin_resist-assoc"/>
</dbReference>
<feature type="transmembrane region" description="Helical" evidence="2">
    <location>
        <begin position="137"/>
        <end position="159"/>
    </location>
</feature>
<proteinExistence type="predicted"/>
<feature type="compositionally biased region" description="Basic and acidic residues" evidence="1">
    <location>
        <begin position="241"/>
        <end position="251"/>
    </location>
</feature>
<reference evidence="4" key="1">
    <citation type="journal article" date="2021" name="PeerJ">
        <title>Extensive microbial diversity within the chicken gut microbiome revealed by metagenomics and culture.</title>
        <authorList>
            <person name="Gilroy R."/>
            <person name="Ravi A."/>
            <person name="Getino M."/>
            <person name="Pursley I."/>
            <person name="Horton D.L."/>
            <person name="Alikhan N.F."/>
            <person name="Baker D."/>
            <person name="Gharbi K."/>
            <person name="Hall N."/>
            <person name="Watson M."/>
            <person name="Adriaenssens E.M."/>
            <person name="Foster-Nyarko E."/>
            <person name="Jarju S."/>
            <person name="Secka A."/>
            <person name="Antonio M."/>
            <person name="Oren A."/>
            <person name="Chaudhuri R.R."/>
            <person name="La Ragione R."/>
            <person name="Hildebrand F."/>
            <person name="Pallen M.J."/>
        </authorList>
    </citation>
    <scope>NUCLEOTIDE SEQUENCE</scope>
    <source>
        <strain evidence="4">ChiHjej13B12-24818</strain>
    </source>
</reference>
<dbReference type="InterPro" id="IPR006976">
    <property type="entry name" value="VanZ-like"/>
</dbReference>
<gene>
    <name evidence="4" type="ORF">H9786_15670</name>
</gene>
<dbReference type="AlphaFoldDB" id="A0A9D2LG32"/>
<evidence type="ECO:0000259" key="3">
    <source>
        <dbReference type="Pfam" id="PF04892"/>
    </source>
</evidence>
<dbReference type="Pfam" id="PF04892">
    <property type="entry name" value="VanZ"/>
    <property type="match status" value="1"/>
</dbReference>
<dbReference type="Proteomes" id="UP000823823">
    <property type="component" value="Unassembled WGS sequence"/>
</dbReference>
<feature type="transmembrane region" description="Helical" evidence="2">
    <location>
        <begin position="6"/>
        <end position="28"/>
    </location>
</feature>
<protein>
    <submittedName>
        <fullName evidence="4">VanZ family protein</fullName>
    </submittedName>
</protein>
<keyword evidence="2" id="KW-0812">Transmembrane</keyword>
<evidence type="ECO:0000313" key="5">
    <source>
        <dbReference type="Proteomes" id="UP000823823"/>
    </source>
</evidence>
<reference evidence="4" key="2">
    <citation type="submission" date="2021-04" db="EMBL/GenBank/DDBJ databases">
        <authorList>
            <person name="Gilroy R."/>
        </authorList>
    </citation>
    <scope>NUCLEOTIDE SEQUENCE</scope>
    <source>
        <strain evidence="4">ChiHjej13B12-24818</strain>
    </source>
</reference>
<sequence length="251" mass="26479">MNELLRLTLVGIAGGLGVFAVLFGPAMWLQRRRFGMVRPLRLVAVAMICVYTMTLAGLTVAPAYDVAVTCRNRVGGVLRADPFHTVAETLGLYRGGAGWLELATSFPVLQVAMNMALFLPLGLILRGVFRLDTTTSLAMAVLLSALIEVTQYTGAWGLYPCGVRIADIEDLIANSLGAWIGALVAPVLSRLGVPLFTREERPAGHLGGSGPWNDAASLPPSAAEVGHDGPMGQVGEPGADEQERGAGEADR</sequence>
<dbReference type="EMBL" id="DWZH01000130">
    <property type="protein sequence ID" value="HJB11936.1"/>
    <property type="molecule type" value="Genomic_DNA"/>
</dbReference>
<feature type="transmembrane region" description="Helical" evidence="2">
    <location>
        <begin position="102"/>
        <end position="125"/>
    </location>
</feature>
<feature type="transmembrane region" description="Helical" evidence="2">
    <location>
        <begin position="171"/>
        <end position="193"/>
    </location>
</feature>
<feature type="domain" description="VanZ-like" evidence="3">
    <location>
        <begin position="49"/>
        <end position="188"/>
    </location>
</feature>
<comment type="caution">
    <text evidence="4">The sequence shown here is derived from an EMBL/GenBank/DDBJ whole genome shotgun (WGS) entry which is preliminary data.</text>
</comment>
<evidence type="ECO:0000256" key="1">
    <source>
        <dbReference type="SAM" id="MobiDB-lite"/>
    </source>
</evidence>
<feature type="transmembrane region" description="Helical" evidence="2">
    <location>
        <begin position="40"/>
        <end position="64"/>
    </location>
</feature>
<accession>A0A9D2LG32</accession>
<evidence type="ECO:0000256" key="2">
    <source>
        <dbReference type="SAM" id="Phobius"/>
    </source>
</evidence>
<keyword evidence="2" id="KW-0472">Membrane</keyword>